<reference evidence="1 2" key="1">
    <citation type="journal article" date="2021" name="Nat. Plants">
        <title>The Taxus genome provides insights into paclitaxel biosynthesis.</title>
        <authorList>
            <person name="Xiong X."/>
            <person name="Gou J."/>
            <person name="Liao Q."/>
            <person name="Li Y."/>
            <person name="Zhou Q."/>
            <person name="Bi G."/>
            <person name="Li C."/>
            <person name="Du R."/>
            <person name="Wang X."/>
            <person name="Sun T."/>
            <person name="Guo L."/>
            <person name="Liang H."/>
            <person name="Lu P."/>
            <person name="Wu Y."/>
            <person name="Zhang Z."/>
            <person name="Ro D.K."/>
            <person name="Shang Y."/>
            <person name="Huang S."/>
            <person name="Yan J."/>
        </authorList>
    </citation>
    <scope>NUCLEOTIDE SEQUENCE [LARGE SCALE GENOMIC DNA]</scope>
    <source>
        <strain evidence="1">Ta-2019</strain>
    </source>
</reference>
<dbReference type="Proteomes" id="UP000824469">
    <property type="component" value="Unassembled WGS sequence"/>
</dbReference>
<keyword evidence="2" id="KW-1185">Reference proteome</keyword>
<proteinExistence type="predicted"/>
<feature type="non-terminal residue" evidence="1">
    <location>
        <position position="50"/>
    </location>
</feature>
<name>A0AA38C0K6_TAXCH</name>
<evidence type="ECO:0000313" key="1">
    <source>
        <dbReference type="EMBL" id="KAH9288809.1"/>
    </source>
</evidence>
<comment type="caution">
    <text evidence="1">The sequence shown here is derived from an EMBL/GenBank/DDBJ whole genome shotgun (WGS) entry which is preliminary data.</text>
</comment>
<feature type="non-terminal residue" evidence="1">
    <location>
        <position position="1"/>
    </location>
</feature>
<dbReference type="AlphaFoldDB" id="A0AA38C0K6"/>
<evidence type="ECO:0000313" key="2">
    <source>
        <dbReference type="Proteomes" id="UP000824469"/>
    </source>
</evidence>
<dbReference type="EMBL" id="JAHRHJ020003813">
    <property type="protein sequence ID" value="KAH9288809.1"/>
    <property type="molecule type" value="Genomic_DNA"/>
</dbReference>
<organism evidence="1 2">
    <name type="scientific">Taxus chinensis</name>
    <name type="common">Chinese yew</name>
    <name type="synonym">Taxus wallichiana var. chinensis</name>
    <dbReference type="NCBI Taxonomy" id="29808"/>
    <lineage>
        <taxon>Eukaryota</taxon>
        <taxon>Viridiplantae</taxon>
        <taxon>Streptophyta</taxon>
        <taxon>Embryophyta</taxon>
        <taxon>Tracheophyta</taxon>
        <taxon>Spermatophyta</taxon>
        <taxon>Pinopsida</taxon>
        <taxon>Pinidae</taxon>
        <taxon>Conifers II</taxon>
        <taxon>Cupressales</taxon>
        <taxon>Taxaceae</taxon>
        <taxon>Taxus</taxon>
    </lineage>
</organism>
<gene>
    <name evidence="1" type="ORF">KI387_032926</name>
</gene>
<sequence length="50" mass="5784">ILELNGCTSQVFQVKYDHLLKSPGVGRREKCENYPKNHARSMNGGWKHQQ</sequence>
<protein>
    <submittedName>
        <fullName evidence="1">Uncharacterized protein</fullName>
    </submittedName>
</protein>
<accession>A0AA38C0K6</accession>